<keyword evidence="1" id="KW-0853">WD repeat</keyword>
<feature type="repeat" description="WD" evidence="1">
    <location>
        <begin position="403"/>
        <end position="425"/>
    </location>
</feature>
<evidence type="ECO:0000256" key="1">
    <source>
        <dbReference type="PROSITE-ProRule" id="PRU00221"/>
    </source>
</evidence>
<organism evidence="4">
    <name type="scientific">Xenopsylla cheopis</name>
    <name type="common">Oriental rat flea</name>
    <name type="synonym">Pulex cheopis</name>
    <dbReference type="NCBI Taxonomy" id="163159"/>
    <lineage>
        <taxon>Eukaryota</taxon>
        <taxon>Metazoa</taxon>
        <taxon>Ecdysozoa</taxon>
        <taxon>Arthropoda</taxon>
        <taxon>Hexapoda</taxon>
        <taxon>Insecta</taxon>
        <taxon>Pterygota</taxon>
        <taxon>Neoptera</taxon>
        <taxon>Endopterygota</taxon>
        <taxon>Siphonaptera</taxon>
        <taxon>Pulicidae</taxon>
        <taxon>Xenopsyllinae</taxon>
        <taxon>Xenopsylla</taxon>
    </lineage>
</organism>
<feature type="region of interest" description="Disordered" evidence="2">
    <location>
        <begin position="1198"/>
        <end position="1220"/>
    </location>
</feature>
<feature type="region of interest" description="Disordered" evidence="2">
    <location>
        <begin position="1104"/>
        <end position="1134"/>
    </location>
</feature>
<feature type="repeat" description="WD" evidence="1">
    <location>
        <begin position="698"/>
        <end position="731"/>
    </location>
</feature>
<evidence type="ECO:0000313" key="4">
    <source>
        <dbReference type="EMBL" id="NOV48970.1"/>
    </source>
</evidence>
<proteinExistence type="predicted"/>
<feature type="compositionally biased region" description="Polar residues" evidence="2">
    <location>
        <begin position="1017"/>
        <end position="1026"/>
    </location>
</feature>
<dbReference type="InterPro" id="IPR036322">
    <property type="entry name" value="WD40_repeat_dom_sf"/>
</dbReference>
<dbReference type="Gene3D" id="2.130.10.10">
    <property type="entry name" value="YVTN repeat-like/Quinoprotein amine dehydrogenase"/>
    <property type="match status" value="4"/>
</dbReference>
<feature type="compositionally biased region" description="Basic and acidic residues" evidence="2">
    <location>
        <begin position="1313"/>
        <end position="1339"/>
    </location>
</feature>
<dbReference type="Pfam" id="PF00400">
    <property type="entry name" value="WD40"/>
    <property type="match status" value="2"/>
</dbReference>
<protein>
    <submittedName>
        <fullName evidence="4">Putative mitogen-activated protein</fullName>
    </submittedName>
</protein>
<feature type="region of interest" description="Disordered" evidence="2">
    <location>
        <begin position="844"/>
        <end position="864"/>
    </location>
</feature>
<dbReference type="Pfam" id="PF24782">
    <property type="entry name" value="WD40_MABP1-WDR62_2nd"/>
    <property type="match status" value="1"/>
</dbReference>
<dbReference type="InterPro" id="IPR056162">
    <property type="entry name" value="WD40_MABP1-WDR62_2nd"/>
</dbReference>
<feature type="compositionally biased region" description="Low complexity" evidence="2">
    <location>
        <begin position="1285"/>
        <end position="1301"/>
    </location>
</feature>
<dbReference type="PANTHER" id="PTHR45589:SF1">
    <property type="entry name" value="WD REPEAT DOMAIN 62, ISOFORM G"/>
    <property type="match status" value="1"/>
</dbReference>
<dbReference type="InterPro" id="IPR015943">
    <property type="entry name" value="WD40/YVTN_repeat-like_dom_sf"/>
</dbReference>
<dbReference type="PROSITE" id="PS50082">
    <property type="entry name" value="WD_REPEATS_2"/>
    <property type="match status" value="3"/>
</dbReference>
<dbReference type="GO" id="GO:0007099">
    <property type="term" value="P:centriole replication"/>
    <property type="evidence" value="ECO:0007669"/>
    <property type="project" value="TreeGrafter"/>
</dbReference>
<feature type="region of interest" description="Disordered" evidence="2">
    <location>
        <begin position="805"/>
        <end position="825"/>
    </location>
</feature>
<feature type="region of interest" description="Disordered" evidence="2">
    <location>
        <begin position="886"/>
        <end position="926"/>
    </location>
</feature>
<evidence type="ECO:0000256" key="2">
    <source>
        <dbReference type="SAM" id="MobiDB-lite"/>
    </source>
</evidence>
<feature type="compositionally biased region" description="Polar residues" evidence="2">
    <location>
        <begin position="1273"/>
        <end position="1284"/>
    </location>
</feature>
<feature type="domain" description="MABP1/WDR62 second WD40" evidence="3">
    <location>
        <begin position="375"/>
        <end position="731"/>
    </location>
</feature>
<dbReference type="PROSITE" id="PS50294">
    <property type="entry name" value="WD_REPEATS_REGION"/>
    <property type="match status" value="1"/>
</dbReference>
<feature type="repeat" description="WD" evidence="1">
    <location>
        <begin position="118"/>
        <end position="161"/>
    </location>
</feature>
<dbReference type="CDD" id="cd00200">
    <property type="entry name" value="WD40"/>
    <property type="match status" value="1"/>
</dbReference>
<feature type="region of interest" description="Disordered" evidence="2">
    <location>
        <begin position="954"/>
        <end position="975"/>
    </location>
</feature>
<feature type="compositionally biased region" description="Low complexity" evidence="2">
    <location>
        <begin position="1238"/>
        <end position="1252"/>
    </location>
</feature>
<dbReference type="PANTHER" id="PTHR45589">
    <property type="entry name" value="WD REPEAT DOMAIN 62, ISOFORM G"/>
    <property type="match status" value="1"/>
</dbReference>
<sequence length="1542" mass="169240">MESVSKVIRAPSLKRGKNDERLCDRIKLDRVLGLTVGSNAALDCSAANGLLAYPAGCTVVLFNPKRSRQQQHLLNSSRKSVTAVCFSSDGRHLATGESGHSPCVRVWDLEAGASVAEFPGHKYAVNCVAFSPNGKYLVSVGSQHDMIVNVWEWRSGAKLASNKVSARVKAISFAENGAYFVTVGNRHVKFWYLECARIAKQFKEPVPLMGRSAILGEQRNNDFVDVCCGRGQCGDSTYAITRSGLLCEFNHRRLLEKWVELRTPSANCMSVGERLIFIGCADGIVRCFDPATMQFVTTLPRTHCLGVDVAMGTNIGHMLNSSPTSKYPDTIAVSYDELNGKLTCVYNDHSLYIWDVRDIKRVGKSNSFLYHSACIWGVETPNSLNHMNLSAMSNHPALPQNCFVTCSSDDTIRIWNLDENHHIDATSNFKRNIYSKELLKVLYVDPELTYLKDMELSPTSNSEKSTSYDGRNGVRSIRISPDGEQLASGDRSGNIRIHSLRTFQELYQLEAHDAEVLCLEYTQLNNSRDPSKEKKLLASASRDRLIHVFDVNDEYSFIQTLDDHSSSITSVRFLGTGGSIQMVSCGADKSIIFRQLISSPGGTENFQRGHNCSGKTTLYDMEVDSNHKHVLTACQDRNIRVYNTQTGKHTKTFKGSASDEGTLIKVSLDSSGIYVATSCTDKTLSVYDYYSGECMATMLGHSELVTGLRFSNDCRYLISASGDGCIFIWKVPHDMVVTMQARLSQQALRMGRKPQVISSENFSGTTDMFEMSMNTGQSIAESADYRFSIGQLPSWAKKQIVDPMEITSPENSTARVPDPPRGRWAQRADNFATSQFDANNINAYSENRLDSDGSKDSSLDSGTEVKSYKNVNETLSMHQNLQHLTASRGGKHTDDSSLGSLRLEDLESTEHDGDVEDYSDGERTSSDHITMYYPENSDTPTDFTVNAMDVDELRKSQRRHKQAKKAATIGTNGGSSLTVKLNQDLIASGASVSGSQDSDDDEDDASTPSGDNADRSLASTLGGSTESLNAAGGKGFLQTALDGPASKVVEGKTKSYSSKYLLNTSGGSNSSDSRNASLIQAARQGKPETKREELERRIEETKRTLQSVGYRSSLKSSQSISDLSRSNAGTPSSRLNRQYTSVAWYSPSSNEGLRKACSLSDLSSPIQTKKIIVVSAKTQNKPQPVPRKFAIPKQNIKNGMGQRSVSTGMLNQSDSESDMNNLVSKRLGGLMRPTISSQNKTNNGNFANKNQTLSANKFSKPGKPGSATRRRMQNSYSSVNLTTIGNEDSSSEELGNGNGSSKPAVPPRPRSISIDHSRRAARSGSDRESSSSGRVREVTSRLTGGGNGTSHSHDKHVHYEDQQSTKLPPSPLEIPCKDTDTIDITNAELSATVCKQLADQLTKTAENVVQLYKRLSVNDTGTTNGDLSAETMLKGLEEAMKETQRKFQMATLEGELLENICNKQEKFLDNSLPKTLNGNDNDKSSNMNSIFNQGIELDRMQNLLTNNDSLGNNSVMVHMMQQYSDMLLSVMQQKVAGTQKKA</sequence>
<dbReference type="SUPFAM" id="SSF50998">
    <property type="entry name" value="Quinoprotein alcohol dehydrogenase-like"/>
    <property type="match status" value="1"/>
</dbReference>
<feature type="region of interest" description="Disordered" evidence="2">
    <location>
        <begin position="990"/>
        <end position="1026"/>
    </location>
</feature>
<accession>A0A6M2DTN4</accession>
<dbReference type="InterPro" id="IPR052779">
    <property type="entry name" value="WDR62"/>
</dbReference>
<feature type="compositionally biased region" description="Basic and acidic residues" evidence="2">
    <location>
        <begin position="902"/>
        <end position="912"/>
    </location>
</feature>
<reference evidence="4" key="1">
    <citation type="submission" date="2020-03" db="EMBL/GenBank/DDBJ databases">
        <title>Transcriptomic Profiling of the Digestive Tract of the Rat Flea, Xenopsylla cheopis, Following Blood Feeding and Infection with Yersinia pestis.</title>
        <authorList>
            <person name="Bland D.M."/>
            <person name="Martens C.A."/>
            <person name="Virtaneva K."/>
            <person name="Kanakabandi K."/>
            <person name="Long D."/>
            <person name="Rosenke R."/>
            <person name="Saturday G.A."/>
            <person name="Hoyt F.H."/>
            <person name="Bruno D.P."/>
            <person name="Ribeiro J.M.C."/>
            <person name="Hinnebusch J."/>
        </authorList>
    </citation>
    <scope>NUCLEOTIDE SEQUENCE</scope>
</reference>
<name>A0A6M2DTN4_XENCH</name>
<evidence type="ECO:0000259" key="3">
    <source>
        <dbReference type="Pfam" id="PF24782"/>
    </source>
</evidence>
<dbReference type="EMBL" id="GIIL01005244">
    <property type="protein sequence ID" value="NOV48970.1"/>
    <property type="molecule type" value="Transcribed_RNA"/>
</dbReference>
<feature type="compositionally biased region" description="Basic and acidic residues" evidence="2">
    <location>
        <begin position="847"/>
        <end position="858"/>
    </location>
</feature>
<feature type="region of interest" description="Disordered" evidence="2">
    <location>
        <begin position="1232"/>
        <end position="1373"/>
    </location>
</feature>
<feature type="compositionally biased region" description="Low complexity" evidence="2">
    <location>
        <begin position="1112"/>
        <end position="1126"/>
    </location>
</feature>
<dbReference type="SUPFAM" id="SSF50978">
    <property type="entry name" value="WD40 repeat-like"/>
    <property type="match status" value="1"/>
</dbReference>
<dbReference type="GO" id="GO:0072686">
    <property type="term" value="C:mitotic spindle"/>
    <property type="evidence" value="ECO:0007669"/>
    <property type="project" value="TreeGrafter"/>
</dbReference>
<dbReference type="InterPro" id="IPR011047">
    <property type="entry name" value="Quinoprotein_ADH-like_sf"/>
</dbReference>
<dbReference type="InterPro" id="IPR001680">
    <property type="entry name" value="WD40_rpt"/>
</dbReference>
<dbReference type="SMART" id="SM00320">
    <property type="entry name" value="WD40"/>
    <property type="match status" value="12"/>
</dbReference>